<comment type="function">
    <text evidence="5">Catalyzes the conversion of 3-deoxy-D-arabino-heptulosonate 7-phosphate (DAHP) to dehydroquinate (DHQ).</text>
</comment>
<keyword evidence="17" id="KW-0057">Aromatic amino acid biosynthesis</keyword>
<dbReference type="PIRSF" id="PIRSF001455">
    <property type="entry name" value="DHQ_synth"/>
    <property type="match status" value="1"/>
</dbReference>
<evidence type="ECO:0000256" key="13">
    <source>
        <dbReference type="ARBA" id="ARBA00022723"/>
    </source>
</evidence>
<keyword evidence="15" id="KW-0862">Zinc</keyword>
<comment type="subcellular location">
    <subcellularLocation>
        <location evidence="6">Cytoplasm</location>
    </subcellularLocation>
</comment>
<dbReference type="InterPro" id="IPR016037">
    <property type="entry name" value="DHQ_synth_AroB"/>
</dbReference>
<keyword evidence="18 23" id="KW-0456">Lyase</keyword>
<dbReference type="GO" id="GO:0005737">
    <property type="term" value="C:cytoplasm"/>
    <property type="evidence" value="ECO:0007669"/>
    <property type="project" value="UniProtKB-SubCell"/>
</dbReference>
<evidence type="ECO:0000259" key="22">
    <source>
        <dbReference type="Pfam" id="PF24621"/>
    </source>
</evidence>
<dbReference type="GO" id="GO:0000166">
    <property type="term" value="F:nucleotide binding"/>
    <property type="evidence" value="ECO:0007669"/>
    <property type="project" value="UniProtKB-KW"/>
</dbReference>
<evidence type="ECO:0000256" key="7">
    <source>
        <dbReference type="ARBA" id="ARBA00004661"/>
    </source>
</evidence>
<evidence type="ECO:0000256" key="4">
    <source>
        <dbReference type="ARBA" id="ARBA00001947"/>
    </source>
</evidence>
<dbReference type="FunFam" id="3.40.50.1970:FF:000007">
    <property type="entry name" value="Pentafunctional AROM polypeptide"/>
    <property type="match status" value="1"/>
</dbReference>
<dbReference type="Proteomes" id="UP000050421">
    <property type="component" value="Unassembled WGS sequence"/>
</dbReference>
<evidence type="ECO:0000256" key="19">
    <source>
        <dbReference type="ARBA" id="ARBA00023285"/>
    </source>
</evidence>
<evidence type="ECO:0000256" key="8">
    <source>
        <dbReference type="ARBA" id="ARBA00005412"/>
    </source>
</evidence>
<sequence>MNPIHITQNIAFELRSRLANLSYSSIFLLSDENTEQKCFPAIAEVLGVDFFHFSVPQGEKHKTLETCSMIWKEMTAAGLDRKAIMINLGGGVIGDMGGFCASIYKRGIRFITIPTTLLSQVDASVGGKLGVDFQGLKNHLGVFNEAEMVLIAPEFLQTLPERELRSGFAEVIKHGLVQDKSYFEKLDFENWEKNDWEELIEHSIQIKKYVVHTDPKESGFRKILNFGHTIGHAMETFYLDSEKHLLHGEAIAAGMICEAWLSQQKCGLNQSELDTIVKTILQVYGKTEILNNELESIVNLCLQDKKNEGKTILFSLLDQIGKCQYNIPASQKEIAEALSFYQSL</sequence>
<dbReference type="AlphaFoldDB" id="A0A0P7YM87"/>
<dbReference type="InterPro" id="IPR030960">
    <property type="entry name" value="DHQS/DOIS_N"/>
</dbReference>
<dbReference type="GO" id="GO:0009073">
    <property type="term" value="P:aromatic amino acid family biosynthetic process"/>
    <property type="evidence" value="ECO:0007669"/>
    <property type="project" value="UniProtKB-KW"/>
</dbReference>
<evidence type="ECO:0000256" key="11">
    <source>
        <dbReference type="ARBA" id="ARBA00022490"/>
    </source>
</evidence>
<evidence type="ECO:0000256" key="12">
    <source>
        <dbReference type="ARBA" id="ARBA00022605"/>
    </source>
</evidence>
<comment type="similarity">
    <text evidence="8">Belongs to the sugar phosphate cyclases superfamily. Dehydroquinate synthase family.</text>
</comment>
<keyword evidence="19" id="KW-0170">Cobalt</keyword>
<organism evidence="23 24">
    <name type="scientific">Algoriphagus marincola HL-49</name>
    <dbReference type="NCBI Taxonomy" id="1305737"/>
    <lineage>
        <taxon>Bacteria</taxon>
        <taxon>Pseudomonadati</taxon>
        <taxon>Bacteroidota</taxon>
        <taxon>Cytophagia</taxon>
        <taxon>Cytophagales</taxon>
        <taxon>Cyclobacteriaceae</taxon>
        <taxon>Algoriphagus</taxon>
    </lineage>
</organism>
<dbReference type="STRING" id="1305737.GCA_000526355_00666"/>
<dbReference type="Pfam" id="PF01761">
    <property type="entry name" value="DHQ_synthase"/>
    <property type="match status" value="1"/>
</dbReference>
<comment type="cofactor">
    <cofactor evidence="2">
        <name>NAD(+)</name>
        <dbReference type="ChEBI" id="CHEBI:57540"/>
    </cofactor>
</comment>
<dbReference type="GO" id="GO:0046872">
    <property type="term" value="F:metal ion binding"/>
    <property type="evidence" value="ECO:0007669"/>
    <property type="project" value="UniProtKB-KW"/>
</dbReference>
<comment type="catalytic activity">
    <reaction evidence="1">
        <text>7-phospho-2-dehydro-3-deoxy-D-arabino-heptonate = 3-dehydroquinate + phosphate</text>
        <dbReference type="Rhea" id="RHEA:21968"/>
        <dbReference type="ChEBI" id="CHEBI:32364"/>
        <dbReference type="ChEBI" id="CHEBI:43474"/>
        <dbReference type="ChEBI" id="CHEBI:58394"/>
        <dbReference type="EC" id="4.2.3.4"/>
    </reaction>
</comment>
<dbReference type="InterPro" id="IPR030963">
    <property type="entry name" value="DHQ_synth_fam"/>
</dbReference>
<proteinExistence type="inferred from homology"/>
<keyword evidence="13" id="KW-0479">Metal-binding</keyword>
<keyword evidence="14" id="KW-0547">Nucleotide-binding</keyword>
<evidence type="ECO:0000256" key="2">
    <source>
        <dbReference type="ARBA" id="ARBA00001911"/>
    </source>
</evidence>
<keyword evidence="16" id="KW-0520">NAD</keyword>
<dbReference type="GO" id="GO:0003856">
    <property type="term" value="F:3-dehydroquinate synthase activity"/>
    <property type="evidence" value="ECO:0007669"/>
    <property type="project" value="UniProtKB-UniRule"/>
</dbReference>
<dbReference type="Pfam" id="PF24621">
    <property type="entry name" value="DHQS_C"/>
    <property type="match status" value="1"/>
</dbReference>
<keyword evidence="11" id="KW-0963">Cytoplasm</keyword>
<evidence type="ECO:0000256" key="20">
    <source>
        <dbReference type="NCBIfam" id="TIGR01357"/>
    </source>
</evidence>
<feature type="domain" description="3-dehydroquinate synthase C-terminal" evidence="22">
    <location>
        <begin position="167"/>
        <end position="307"/>
    </location>
</feature>
<dbReference type="InterPro" id="IPR056179">
    <property type="entry name" value="DHQS_C"/>
</dbReference>
<dbReference type="eggNOG" id="COG0337">
    <property type="taxonomic scope" value="Bacteria"/>
</dbReference>
<evidence type="ECO:0000256" key="18">
    <source>
        <dbReference type="ARBA" id="ARBA00023239"/>
    </source>
</evidence>
<dbReference type="Gene3D" id="1.20.1090.10">
    <property type="entry name" value="Dehydroquinate synthase-like - alpha domain"/>
    <property type="match status" value="1"/>
</dbReference>
<evidence type="ECO:0000256" key="3">
    <source>
        <dbReference type="ARBA" id="ARBA00001941"/>
    </source>
</evidence>
<dbReference type="NCBIfam" id="TIGR01357">
    <property type="entry name" value="aroB"/>
    <property type="match status" value="1"/>
</dbReference>
<comment type="cofactor">
    <cofactor evidence="4">
        <name>Zn(2+)</name>
        <dbReference type="ChEBI" id="CHEBI:29105"/>
    </cofactor>
</comment>
<dbReference type="SUPFAM" id="SSF56796">
    <property type="entry name" value="Dehydroquinate synthase-like"/>
    <property type="match status" value="1"/>
</dbReference>
<evidence type="ECO:0000313" key="23">
    <source>
        <dbReference type="EMBL" id="KPQ19924.1"/>
    </source>
</evidence>
<dbReference type="PANTHER" id="PTHR43622">
    <property type="entry name" value="3-DEHYDROQUINATE SYNTHASE"/>
    <property type="match status" value="1"/>
</dbReference>
<evidence type="ECO:0000256" key="17">
    <source>
        <dbReference type="ARBA" id="ARBA00023141"/>
    </source>
</evidence>
<evidence type="ECO:0000256" key="1">
    <source>
        <dbReference type="ARBA" id="ARBA00001393"/>
    </source>
</evidence>
<keyword evidence="12" id="KW-0028">Amino-acid biosynthesis</keyword>
<dbReference type="PATRIC" id="fig|1305737.6.peg.841"/>
<reference evidence="23 24" key="1">
    <citation type="submission" date="2015-09" db="EMBL/GenBank/DDBJ databases">
        <title>Identification and resolution of microdiversity through metagenomic sequencing of parallel consortia.</title>
        <authorList>
            <person name="Nelson W.C."/>
            <person name="Romine M.F."/>
            <person name="Lindemann S.R."/>
        </authorList>
    </citation>
    <scope>NUCLEOTIDE SEQUENCE [LARGE SCALE GENOMIC DNA]</scope>
    <source>
        <strain evidence="23">HL-49</strain>
    </source>
</reference>
<dbReference type="OrthoDB" id="9806583at2"/>
<evidence type="ECO:0000256" key="9">
    <source>
        <dbReference type="ARBA" id="ARBA00013031"/>
    </source>
</evidence>
<accession>A0A0P7YM87</accession>
<evidence type="ECO:0000256" key="6">
    <source>
        <dbReference type="ARBA" id="ARBA00004496"/>
    </source>
</evidence>
<evidence type="ECO:0000256" key="10">
    <source>
        <dbReference type="ARBA" id="ARBA00017684"/>
    </source>
</evidence>
<feature type="domain" description="3-dehydroquinate synthase N-terminal" evidence="21">
    <location>
        <begin position="53"/>
        <end position="165"/>
    </location>
</feature>
<evidence type="ECO:0000256" key="14">
    <source>
        <dbReference type="ARBA" id="ARBA00022741"/>
    </source>
</evidence>
<dbReference type="EMBL" id="LJXT01000004">
    <property type="protein sequence ID" value="KPQ19924.1"/>
    <property type="molecule type" value="Genomic_DNA"/>
</dbReference>
<comment type="cofactor">
    <cofactor evidence="3">
        <name>Co(2+)</name>
        <dbReference type="ChEBI" id="CHEBI:48828"/>
    </cofactor>
</comment>
<dbReference type="PANTHER" id="PTHR43622:SF7">
    <property type="entry name" value="3-DEHYDROQUINATE SYNTHASE, CHLOROPLASTIC"/>
    <property type="match status" value="1"/>
</dbReference>
<evidence type="ECO:0000259" key="21">
    <source>
        <dbReference type="Pfam" id="PF01761"/>
    </source>
</evidence>
<gene>
    <name evidence="23" type="primary">aroB</name>
    <name evidence="23" type="ORF">HLUCCX10_01245</name>
</gene>
<dbReference type="Gene3D" id="3.40.50.1970">
    <property type="match status" value="1"/>
</dbReference>
<comment type="pathway">
    <text evidence="7">Metabolic intermediate biosynthesis; chorismate biosynthesis; chorismate from D-erythrose 4-phosphate and phosphoenolpyruvate: step 2/7.</text>
</comment>
<evidence type="ECO:0000313" key="24">
    <source>
        <dbReference type="Proteomes" id="UP000050421"/>
    </source>
</evidence>
<comment type="caution">
    <text evidence="23">The sequence shown here is derived from an EMBL/GenBank/DDBJ whole genome shotgun (WGS) entry which is preliminary data.</text>
</comment>
<evidence type="ECO:0000256" key="15">
    <source>
        <dbReference type="ARBA" id="ARBA00022833"/>
    </source>
</evidence>
<evidence type="ECO:0000256" key="16">
    <source>
        <dbReference type="ARBA" id="ARBA00023027"/>
    </source>
</evidence>
<dbReference type="GO" id="GO:0009423">
    <property type="term" value="P:chorismate biosynthetic process"/>
    <property type="evidence" value="ECO:0007669"/>
    <property type="project" value="UniProtKB-UniRule"/>
</dbReference>
<dbReference type="InterPro" id="IPR050071">
    <property type="entry name" value="Dehydroquinate_synthase"/>
</dbReference>
<dbReference type="GO" id="GO:0008652">
    <property type="term" value="P:amino acid biosynthetic process"/>
    <property type="evidence" value="ECO:0007669"/>
    <property type="project" value="UniProtKB-KW"/>
</dbReference>
<protein>
    <recommendedName>
        <fullName evidence="10 20">3-dehydroquinate synthase</fullName>
        <ecNumber evidence="9 20">4.2.3.4</ecNumber>
    </recommendedName>
</protein>
<evidence type="ECO:0000256" key="5">
    <source>
        <dbReference type="ARBA" id="ARBA00003485"/>
    </source>
</evidence>
<dbReference type="CDD" id="cd08195">
    <property type="entry name" value="DHQS"/>
    <property type="match status" value="1"/>
</dbReference>
<dbReference type="EC" id="4.2.3.4" evidence="9 20"/>
<name>A0A0P7YM87_9BACT</name>